<proteinExistence type="predicted"/>
<keyword evidence="2" id="KW-1185">Reference proteome</keyword>
<evidence type="ECO:0000313" key="1">
    <source>
        <dbReference type="EMBL" id="MBL0403817.1"/>
    </source>
</evidence>
<dbReference type="Proteomes" id="UP000605848">
    <property type="component" value="Unassembled WGS sequence"/>
</dbReference>
<protein>
    <submittedName>
        <fullName evidence="1">Uncharacterized protein</fullName>
    </submittedName>
</protein>
<gene>
    <name evidence="1" type="ORF">JKG68_07570</name>
</gene>
<name>A0A937CZB0_9HYPH</name>
<dbReference type="AlphaFoldDB" id="A0A937CZB0"/>
<reference evidence="1" key="1">
    <citation type="submission" date="2021-01" db="EMBL/GenBank/DDBJ databases">
        <title>Microvirga sp.</title>
        <authorList>
            <person name="Kim M.K."/>
        </authorList>
    </citation>
    <scope>NUCLEOTIDE SEQUENCE</scope>
    <source>
        <strain evidence="1">5420S-16</strain>
    </source>
</reference>
<accession>A0A937CZB0</accession>
<organism evidence="1 2">
    <name type="scientific">Microvirga aerilata</name>
    <dbReference type="NCBI Taxonomy" id="670292"/>
    <lineage>
        <taxon>Bacteria</taxon>
        <taxon>Pseudomonadati</taxon>
        <taxon>Pseudomonadota</taxon>
        <taxon>Alphaproteobacteria</taxon>
        <taxon>Hyphomicrobiales</taxon>
        <taxon>Methylobacteriaceae</taxon>
        <taxon>Microvirga</taxon>
    </lineage>
</organism>
<comment type="caution">
    <text evidence="1">The sequence shown here is derived from an EMBL/GenBank/DDBJ whole genome shotgun (WGS) entry which is preliminary data.</text>
</comment>
<dbReference type="RefSeq" id="WP_202057621.1">
    <property type="nucleotide sequence ID" value="NZ_JAEQMY010000008.1"/>
</dbReference>
<sequence length="104" mass="11871">MEQQIEPEQVYGASSRTSMSLQEAHNFETIFQIPTTNRLVLVRSRSQGSPPTAIDWEHDEFASDGRLVARYRSFERIGPTGERQSGWRKLDCTGELVRETGDLK</sequence>
<evidence type="ECO:0000313" key="2">
    <source>
        <dbReference type="Proteomes" id="UP000605848"/>
    </source>
</evidence>
<dbReference type="EMBL" id="JAEQMY010000008">
    <property type="protein sequence ID" value="MBL0403817.1"/>
    <property type="molecule type" value="Genomic_DNA"/>
</dbReference>